<dbReference type="KEGG" id="ela:UCREL1_707"/>
<evidence type="ECO:0000256" key="1">
    <source>
        <dbReference type="SAM" id="MobiDB-lite"/>
    </source>
</evidence>
<feature type="region of interest" description="Disordered" evidence="1">
    <location>
        <begin position="211"/>
        <end position="239"/>
    </location>
</feature>
<dbReference type="Gene3D" id="1.20.1280.50">
    <property type="match status" value="1"/>
</dbReference>
<dbReference type="EMBL" id="KB705480">
    <property type="protein sequence ID" value="EMR72220.1"/>
    <property type="molecule type" value="Genomic_DNA"/>
</dbReference>
<keyword evidence="3" id="KW-1185">Reference proteome</keyword>
<feature type="compositionally biased region" description="Polar residues" evidence="1">
    <location>
        <begin position="218"/>
        <end position="228"/>
    </location>
</feature>
<feature type="compositionally biased region" description="Low complexity" evidence="1">
    <location>
        <begin position="229"/>
        <end position="238"/>
    </location>
</feature>
<dbReference type="AlphaFoldDB" id="M7TZX7"/>
<evidence type="ECO:0000313" key="2">
    <source>
        <dbReference type="EMBL" id="EMR72220.1"/>
    </source>
</evidence>
<dbReference type="eggNOG" id="ENOG502STPP">
    <property type="taxonomic scope" value="Eukaryota"/>
</dbReference>
<dbReference type="HOGENOM" id="CLU_029371_1_0_1"/>
<organism evidence="2 3">
    <name type="scientific">Eutypa lata (strain UCR-EL1)</name>
    <name type="common">Grapevine dieback disease fungus</name>
    <name type="synonym">Eutypa armeniacae</name>
    <dbReference type="NCBI Taxonomy" id="1287681"/>
    <lineage>
        <taxon>Eukaryota</taxon>
        <taxon>Fungi</taxon>
        <taxon>Dikarya</taxon>
        <taxon>Ascomycota</taxon>
        <taxon>Pezizomycotina</taxon>
        <taxon>Sordariomycetes</taxon>
        <taxon>Xylariomycetidae</taxon>
        <taxon>Xylariales</taxon>
        <taxon>Diatrypaceae</taxon>
        <taxon>Eutypa</taxon>
    </lineage>
</organism>
<protein>
    <submittedName>
        <fullName evidence="2">Putative f-box domain-containing protein</fullName>
    </submittedName>
</protein>
<dbReference type="OrthoDB" id="5296720at2759"/>
<dbReference type="OMA" id="MERNTAY"/>
<reference evidence="3" key="1">
    <citation type="journal article" date="2013" name="Genome Announc.">
        <title>Draft genome sequence of the grapevine dieback fungus Eutypa lata UCR-EL1.</title>
        <authorList>
            <person name="Blanco-Ulate B."/>
            <person name="Rolshausen P.E."/>
            <person name="Cantu D."/>
        </authorList>
    </citation>
    <scope>NUCLEOTIDE SEQUENCE [LARGE SCALE GENOMIC DNA]</scope>
    <source>
        <strain evidence="3">UCR-EL1</strain>
    </source>
</reference>
<evidence type="ECO:0000313" key="3">
    <source>
        <dbReference type="Proteomes" id="UP000012174"/>
    </source>
</evidence>
<proteinExistence type="predicted"/>
<dbReference type="STRING" id="1287681.M7TZX7"/>
<sequence>MDDSSKAPVNINDMPPEILLHIFDFLGIPVPSEARLHDQPCATLLDNQPKLQSLKPATLVCKSWRSLALPGLFQHVLWRPQVSSLSAFTLNPIPLLRFLEDNHLDRSVHTFTLLVNFVDEWADAHRRTPQIRSVDLEWFWDQLFAVIDPLRFTIIAPPTTLAAFLSWMLFLDDAWSFDMPYHILSLSRTERDSPSSTGRHLDTSLSDPKIAAAKSDSEGSQPTTTVAGSSSRAPVSCSSRRRAPPCLLFTARRWTALLLNEGSSTKVYRTYEFFLRRPPSMLGALLGCEEFPNDTPLVPSSVVEFSYVAIFPLSTQLQILAHNLPRIDRLFVRLTPGPGSRHLLEDPAEMRHIDPADLWMERDTAYKTLIRGILATIFPAAAIIDPADRNSNWTALQVFESGDDREALDAGYDLFEGVPLRGWKIEGDGRTFVRCHEGDEGGIVGT</sequence>
<dbReference type="Proteomes" id="UP000012174">
    <property type="component" value="Unassembled WGS sequence"/>
</dbReference>
<accession>M7TZX7</accession>
<gene>
    <name evidence="2" type="ORF">UCREL1_707</name>
</gene>
<name>M7TZX7_EUTLA</name>